<accession>A0A5E4B1J3</accession>
<organism evidence="3 4">
    <name type="scientific">Marmota monax</name>
    <name type="common">Woodchuck</name>
    <dbReference type="NCBI Taxonomy" id="9995"/>
    <lineage>
        <taxon>Eukaryota</taxon>
        <taxon>Metazoa</taxon>
        <taxon>Chordata</taxon>
        <taxon>Craniata</taxon>
        <taxon>Vertebrata</taxon>
        <taxon>Euteleostomi</taxon>
        <taxon>Mammalia</taxon>
        <taxon>Eutheria</taxon>
        <taxon>Euarchontoglires</taxon>
        <taxon>Glires</taxon>
        <taxon>Rodentia</taxon>
        <taxon>Sciuromorpha</taxon>
        <taxon>Sciuridae</taxon>
        <taxon>Xerinae</taxon>
        <taxon>Marmotini</taxon>
        <taxon>Marmota</taxon>
    </lineage>
</organism>
<dbReference type="EMBL" id="CABDUW010000217">
    <property type="protein sequence ID" value="VTJ63010.1"/>
    <property type="molecule type" value="Genomic_DNA"/>
</dbReference>
<name>A0A5E4B1J3_MARMO</name>
<protein>
    <submittedName>
        <fullName evidence="3">Uncharacterized protein</fullName>
    </submittedName>
</protein>
<feature type="region of interest" description="Disordered" evidence="1">
    <location>
        <begin position="1"/>
        <end position="152"/>
    </location>
</feature>
<evidence type="ECO:0000313" key="3">
    <source>
        <dbReference type="EMBL" id="VTJ63010.1"/>
    </source>
</evidence>
<feature type="compositionally biased region" description="Basic and acidic residues" evidence="1">
    <location>
        <begin position="28"/>
        <end position="41"/>
    </location>
</feature>
<evidence type="ECO:0000313" key="4">
    <source>
        <dbReference type="Proteomes" id="UP000335636"/>
    </source>
</evidence>
<dbReference type="EMBL" id="WJEC01008180">
    <property type="protein sequence ID" value="KAF7463367.1"/>
    <property type="molecule type" value="Genomic_DNA"/>
</dbReference>
<feature type="compositionally biased region" description="Low complexity" evidence="1">
    <location>
        <begin position="86"/>
        <end position="95"/>
    </location>
</feature>
<dbReference type="Proteomes" id="UP000335636">
    <property type="component" value="Unassembled WGS sequence"/>
</dbReference>
<dbReference type="AlphaFoldDB" id="A0A5E4B1J3"/>
<dbReference type="Proteomes" id="UP000662637">
    <property type="component" value="Unassembled WGS sequence"/>
</dbReference>
<gene>
    <name evidence="2" type="ORF">GHT09_009508</name>
    <name evidence="3" type="ORF">MONAX_5E028883</name>
</gene>
<sequence>MRPTEGQPQDKDQVDQGQEGATCPGSHHQSDADSPAHDGRISKGLADGHIPIIGHHHQEETFSVSKSQKEKGLGHAAPEGDGQGGVQEVQQHPGHCVAGIGDVHYGQVGEEEVHGGVQSGVQAAESQDGPIPQQSEGIEEGENSKKNYMNPLAKTKSQEDELCDHCLIFLHFSIKENVR</sequence>
<evidence type="ECO:0000313" key="2">
    <source>
        <dbReference type="EMBL" id="KAF7463367.1"/>
    </source>
</evidence>
<reference evidence="3 4" key="1">
    <citation type="submission" date="2019-04" db="EMBL/GenBank/DDBJ databases">
        <authorList>
            <person name="Alioto T."/>
            <person name="Alioto T."/>
        </authorList>
    </citation>
    <scope>NUCLEOTIDE SEQUENCE [LARGE SCALE GENOMIC DNA]</scope>
</reference>
<evidence type="ECO:0000256" key="1">
    <source>
        <dbReference type="SAM" id="MobiDB-lite"/>
    </source>
</evidence>
<proteinExistence type="predicted"/>
<keyword evidence="4" id="KW-1185">Reference proteome</keyword>
<reference evidence="2" key="2">
    <citation type="submission" date="2020-08" db="EMBL/GenBank/DDBJ databases">
        <authorList>
            <person name="Shumante A."/>
            <person name="Zimin A.V."/>
            <person name="Puiu D."/>
            <person name="Salzberg S.L."/>
        </authorList>
    </citation>
    <scope>NUCLEOTIDE SEQUENCE</scope>
    <source>
        <strain evidence="2">WC2-LM</strain>
        <tissue evidence="2">Liver</tissue>
    </source>
</reference>